<keyword evidence="3" id="KW-1185">Reference proteome</keyword>
<organism evidence="2 3">
    <name type="scientific">Ectopseudomonas toyotomiensis</name>
    <dbReference type="NCBI Taxonomy" id="554344"/>
    <lineage>
        <taxon>Bacteria</taxon>
        <taxon>Pseudomonadati</taxon>
        <taxon>Pseudomonadota</taxon>
        <taxon>Gammaproteobacteria</taxon>
        <taxon>Pseudomonadales</taxon>
        <taxon>Pseudomonadaceae</taxon>
        <taxon>Ectopseudomonas</taxon>
    </lineage>
</organism>
<dbReference type="AlphaFoldDB" id="A0A1I5VI86"/>
<gene>
    <name evidence="2" type="ORF">SAMN05216177_107277</name>
</gene>
<feature type="domain" description="YbaK/aminoacyl-tRNA synthetase-associated" evidence="1">
    <location>
        <begin position="47"/>
        <end position="162"/>
    </location>
</feature>
<proteinExistence type="predicted"/>
<dbReference type="PANTHER" id="PTHR30411">
    <property type="entry name" value="CYTOPLASMIC PROTEIN"/>
    <property type="match status" value="1"/>
</dbReference>
<reference evidence="3" key="1">
    <citation type="submission" date="2016-10" db="EMBL/GenBank/DDBJ databases">
        <authorList>
            <person name="Varghese N."/>
            <person name="Submissions S."/>
        </authorList>
    </citation>
    <scope>NUCLEOTIDE SEQUENCE [LARGE SCALE GENOMIC DNA]</scope>
    <source>
        <strain evidence="3">JCM 15604</strain>
    </source>
</reference>
<accession>A0A1I5VI86</accession>
<dbReference type="GO" id="GO:0002161">
    <property type="term" value="F:aminoacyl-tRNA deacylase activity"/>
    <property type="evidence" value="ECO:0007669"/>
    <property type="project" value="InterPro"/>
</dbReference>
<sequence length="181" mass="19336">MLDQHQTGHSVVLTSTALGDRFMSLASVRAFFAAKAPDIAIIELQSSTATVALAAEAHGVSPGQIAKTLAFRIAERDVLIVARGDARIDNRKMKECFGAKSRMLDAQTVVELTSHPVGGVCPFGLATPLSVYCDRSLLAFDEVLPAAGATHSAVRIAPQRMAELVDAEWIDVCQEVETEIC</sequence>
<evidence type="ECO:0000313" key="2">
    <source>
        <dbReference type="EMBL" id="SFQ07225.1"/>
    </source>
</evidence>
<evidence type="ECO:0000259" key="1">
    <source>
        <dbReference type="Pfam" id="PF04073"/>
    </source>
</evidence>
<dbReference type="Pfam" id="PF04073">
    <property type="entry name" value="tRNA_edit"/>
    <property type="match status" value="1"/>
</dbReference>
<dbReference type="Proteomes" id="UP000182025">
    <property type="component" value="Unassembled WGS sequence"/>
</dbReference>
<evidence type="ECO:0000313" key="3">
    <source>
        <dbReference type="Proteomes" id="UP000182025"/>
    </source>
</evidence>
<name>A0A1I5VI86_9GAMM</name>
<dbReference type="InterPro" id="IPR007214">
    <property type="entry name" value="YbaK/aa-tRNA-synth-assoc-dom"/>
</dbReference>
<dbReference type="CDD" id="cd04333">
    <property type="entry name" value="ProX_deacylase"/>
    <property type="match status" value="1"/>
</dbReference>
<protein>
    <submittedName>
        <fullName evidence="2">Cys-tRNA(Pro) deacylase, prolyl-tRNA editing enzyme YbaK/EbsC</fullName>
    </submittedName>
</protein>
<dbReference type="SUPFAM" id="SSF55826">
    <property type="entry name" value="YbaK/ProRS associated domain"/>
    <property type="match status" value="1"/>
</dbReference>
<dbReference type="EMBL" id="FOXK01000007">
    <property type="protein sequence ID" value="SFQ07225.1"/>
    <property type="molecule type" value="Genomic_DNA"/>
</dbReference>
<dbReference type="Gene3D" id="3.90.960.10">
    <property type="entry name" value="YbaK/aminoacyl-tRNA synthetase-associated domain"/>
    <property type="match status" value="1"/>
</dbReference>
<dbReference type="InterPro" id="IPR036754">
    <property type="entry name" value="YbaK/aa-tRNA-synt-asso_dom_sf"/>
</dbReference>
<dbReference type="PANTHER" id="PTHR30411:SF1">
    <property type="entry name" value="CYTOPLASMIC PROTEIN"/>
    <property type="match status" value="1"/>
</dbReference>